<sequence>MEGILDIHHLLFRNSKKLFCSFVEDWSLQYKGYIYVRVFVSDLYVWLLHIYLKYFRTEYLIYFKNYFNLILQHIIKYTLV</sequence>
<dbReference type="EMBL" id="MN738851">
    <property type="protein sequence ID" value="QHT28090.1"/>
    <property type="molecule type" value="Genomic_DNA"/>
</dbReference>
<organism evidence="2">
    <name type="scientific">viral metagenome</name>
    <dbReference type="NCBI Taxonomy" id="1070528"/>
    <lineage>
        <taxon>unclassified sequences</taxon>
        <taxon>metagenomes</taxon>
        <taxon>organismal metagenomes</taxon>
    </lineage>
</organism>
<feature type="transmembrane region" description="Helical" evidence="1">
    <location>
        <begin position="32"/>
        <end position="52"/>
    </location>
</feature>
<protein>
    <submittedName>
        <fullName evidence="2">Uncharacterized protein</fullName>
    </submittedName>
</protein>
<keyword evidence="1" id="KW-0472">Membrane</keyword>
<evidence type="ECO:0000313" key="2">
    <source>
        <dbReference type="EMBL" id="QHT28090.1"/>
    </source>
</evidence>
<reference evidence="2" key="1">
    <citation type="journal article" date="2020" name="Nature">
        <title>Giant virus diversity and host interactions through global metagenomics.</title>
        <authorList>
            <person name="Schulz F."/>
            <person name="Roux S."/>
            <person name="Paez-Espino D."/>
            <person name="Jungbluth S."/>
            <person name="Walsh D.A."/>
            <person name="Denef V.J."/>
            <person name="McMahon K.D."/>
            <person name="Konstantinidis K.T."/>
            <person name="Eloe-Fadrosh E.A."/>
            <person name="Kyrpides N.C."/>
            <person name="Woyke T."/>
        </authorList>
    </citation>
    <scope>NUCLEOTIDE SEQUENCE</scope>
    <source>
        <strain evidence="2">GVMAG-M-3300001348-25</strain>
    </source>
</reference>
<proteinExistence type="predicted"/>
<keyword evidence="1" id="KW-1133">Transmembrane helix</keyword>
<dbReference type="AlphaFoldDB" id="A0A6C0EI81"/>
<evidence type="ECO:0000256" key="1">
    <source>
        <dbReference type="SAM" id="Phobius"/>
    </source>
</evidence>
<accession>A0A6C0EI81</accession>
<keyword evidence="1" id="KW-0812">Transmembrane</keyword>
<name>A0A6C0EI81_9ZZZZ</name>